<accession>A0AAV5AJZ1</accession>
<feature type="region of interest" description="Disordered" evidence="1">
    <location>
        <begin position="268"/>
        <end position="294"/>
    </location>
</feature>
<feature type="region of interest" description="Disordered" evidence="1">
    <location>
        <begin position="1"/>
        <end position="20"/>
    </location>
</feature>
<reference evidence="2" key="1">
    <citation type="submission" date="2021-10" db="EMBL/GenBank/DDBJ databases">
        <title>De novo Genome Assembly of Clathrus columnatus (Basidiomycota, Fungi) Using Illumina and Nanopore Sequence Data.</title>
        <authorList>
            <person name="Ogiso-Tanaka E."/>
            <person name="Itagaki H."/>
            <person name="Hosoya T."/>
            <person name="Hosaka K."/>
        </authorList>
    </citation>
    <scope>NUCLEOTIDE SEQUENCE</scope>
    <source>
        <strain evidence="2">MO-923</strain>
    </source>
</reference>
<name>A0AAV5AJZ1_9AGAM</name>
<proteinExistence type="predicted"/>
<feature type="region of interest" description="Disordered" evidence="1">
    <location>
        <begin position="186"/>
        <end position="216"/>
    </location>
</feature>
<keyword evidence="3" id="KW-1185">Reference proteome</keyword>
<feature type="compositionally biased region" description="Polar residues" evidence="1">
    <location>
        <begin position="166"/>
        <end position="175"/>
    </location>
</feature>
<evidence type="ECO:0000313" key="3">
    <source>
        <dbReference type="Proteomes" id="UP001050691"/>
    </source>
</evidence>
<evidence type="ECO:0000256" key="1">
    <source>
        <dbReference type="SAM" id="MobiDB-lite"/>
    </source>
</evidence>
<gene>
    <name evidence="2" type="ORF">Clacol_007263</name>
</gene>
<protein>
    <submittedName>
        <fullName evidence="2">Uncharacterized protein</fullName>
    </submittedName>
</protein>
<evidence type="ECO:0000313" key="2">
    <source>
        <dbReference type="EMBL" id="GJJ13014.1"/>
    </source>
</evidence>
<feature type="compositionally biased region" description="Basic and acidic residues" evidence="1">
    <location>
        <begin position="186"/>
        <end position="199"/>
    </location>
</feature>
<feature type="region of interest" description="Disordered" evidence="1">
    <location>
        <begin position="315"/>
        <end position="345"/>
    </location>
</feature>
<dbReference type="Proteomes" id="UP001050691">
    <property type="component" value="Unassembled WGS sequence"/>
</dbReference>
<sequence length="345" mass="38341">MTSLASHKIHKPSLPTQARRTVESLEHDPIDKNFEGLDIDIIPDVGKGPTLSLSTEEYVIEDDFAHNYEYCHAEKNEESCMSIIEMDEQMHEDFDKDLPPVGIMLPQGAVDNLWTVPGLIFNGRSPMEQTLAFDPFIDLTDAPLWSDLVSFDLNPNSLHHLEEEANQSSSESGSAKPSIKPSIAGYEHEAKQDDGEPRSFAEITPSSISSGEDSLDASADYVPSDYSCTINSQQGTVTKPQRKSVRLLPVTISERRLKQVEKNLKKKENRVGRSNRAVAAGQDDSKPAACSPRPLAQVRRQCIKLSSKNRNYDIRGSARSRARRFPRKGRLTLKSTAGGLPNRLK</sequence>
<organism evidence="2 3">
    <name type="scientific">Clathrus columnatus</name>
    <dbReference type="NCBI Taxonomy" id="1419009"/>
    <lineage>
        <taxon>Eukaryota</taxon>
        <taxon>Fungi</taxon>
        <taxon>Dikarya</taxon>
        <taxon>Basidiomycota</taxon>
        <taxon>Agaricomycotina</taxon>
        <taxon>Agaricomycetes</taxon>
        <taxon>Phallomycetidae</taxon>
        <taxon>Phallales</taxon>
        <taxon>Clathraceae</taxon>
        <taxon>Clathrus</taxon>
    </lineage>
</organism>
<comment type="caution">
    <text evidence="2">The sequence shown here is derived from an EMBL/GenBank/DDBJ whole genome shotgun (WGS) entry which is preliminary data.</text>
</comment>
<dbReference type="AlphaFoldDB" id="A0AAV5AJZ1"/>
<feature type="region of interest" description="Disordered" evidence="1">
    <location>
        <begin position="162"/>
        <end position="181"/>
    </location>
</feature>
<feature type="compositionally biased region" description="Basic residues" evidence="1">
    <location>
        <begin position="318"/>
        <end position="331"/>
    </location>
</feature>
<dbReference type="EMBL" id="BPWL01000008">
    <property type="protein sequence ID" value="GJJ13014.1"/>
    <property type="molecule type" value="Genomic_DNA"/>
</dbReference>